<reference evidence="1" key="1">
    <citation type="journal article" date="2020" name="Nature">
        <title>Giant virus diversity and host interactions through global metagenomics.</title>
        <authorList>
            <person name="Schulz F."/>
            <person name="Roux S."/>
            <person name="Paez-Espino D."/>
            <person name="Jungbluth S."/>
            <person name="Walsh D.A."/>
            <person name="Denef V.J."/>
            <person name="McMahon K.D."/>
            <person name="Konstantinidis K.T."/>
            <person name="Eloe-Fadrosh E.A."/>
            <person name="Kyrpides N.C."/>
            <person name="Woyke T."/>
        </authorList>
    </citation>
    <scope>NUCLEOTIDE SEQUENCE</scope>
    <source>
        <strain evidence="1">GVMAG-M-3300023179-111</strain>
    </source>
</reference>
<accession>A0A6C0E5F4</accession>
<dbReference type="AlphaFoldDB" id="A0A6C0E5F4"/>
<proteinExistence type="predicted"/>
<organism evidence="1">
    <name type="scientific">viral metagenome</name>
    <dbReference type="NCBI Taxonomy" id="1070528"/>
    <lineage>
        <taxon>unclassified sequences</taxon>
        <taxon>metagenomes</taxon>
        <taxon>organismal metagenomes</taxon>
    </lineage>
</organism>
<evidence type="ECO:0000313" key="1">
    <source>
        <dbReference type="EMBL" id="QHT22645.1"/>
    </source>
</evidence>
<protein>
    <submittedName>
        <fullName evidence="1">Uncharacterized protein</fullName>
    </submittedName>
</protein>
<dbReference type="EMBL" id="MN739717">
    <property type="protein sequence ID" value="QHT22645.1"/>
    <property type="molecule type" value="Genomic_DNA"/>
</dbReference>
<name>A0A6C0E5F4_9ZZZZ</name>
<sequence length="221" mass="26062">MSLEDFIHKVVYNISWWTYPIRRCVHPISELRTVLEELLHSGFVNVNSKKTYDIQNKLVFPIIDISNEVQLHDVPFVKKCRSEIYHDSWIISKLEIEKYSFDNNSNLVELTPLQLVSLLPNEFCDDNIELLVKILLEHGADEKDVPGELEQYMTDYVKPFPTPSEENIVMNKLLKSVNKHELFEYIIFCNETEDYVIESIFDDFYKLNDYTAILSKVFDNL</sequence>